<keyword evidence="3" id="KW-1185">Reference proteome</keyword>
<proteinExistence type="predicted"/>
<evidence type="ECO:0000313" key="3">
    <source>
        <dbReference type="Proteomes" id="UP000800200"/>
    </source>
</evidence>
<protein>
    <submittedName>
        <fullName evidence="2">Uncharacterized protein</fullName>
    </submittedName>
</protein>
<feature type="transmembrane region" description="Helical" evidence="1">
    <location>
        <begin position="12"/>
        <end position="33"/>
    </location>
</feature>
<sequence>MRARTPKGSERIGTPNITLLLTTPLGFSVQSFHEYSQFSYDRVMYSKGSSHRYLLDFTSASFLLWCFKIYTLLLFHSGKGIITECQFFSAYPTYPPSIAGKKGRTSFSVPPF</sequence>
<accession>A0A6A6DCT3</accession>
<feature type="transmembrane region" description="Helical" evidence="1">
    <location>
        <begin position="53"/>
        <end position="75"/>
    </location>
</feature>
<dbReference type="AlphaFoldDB" id="A0A6A6DCT3"/>
<name>A0A6A6DCT3_9PEZI</name>
<dbReference type="Proteomes" id="UP000800200">
    <property type="component" value="Unassembled WGS sequence"/>
</dbReference>
<evidence type="ECO:0000256" key="1">
    <source>
        <dbReference type="SAM" id="Phobius"/>
    </source>
</evidence>
<keyword evidence="1" id="KW-0812">Transmembrane</keyword>
<evidence type="ECO:0000313" key="2">
    <source>
        <dbReference type="EMBL" id="KAF2176268.1"/>
    </source>
</evidence>
<keyword evidence="1" id="KW-1133">Transmembrane helix</keyword>
<organism evidence="2 3">
    <name type="scientific">Zopfia rhizophila CBS 207.26</name>
    <dbReference type="NCBI Taxonomy" id="1314779"/>
    <lineage>
        <taxon>Eukaryota</taxon>
        <taxon>Fungi</taxon>
        <taxon>Dikarya</taxon>
        <taxon>Ascomycota</taxon>
        <taxon>Pezizomycotina</taxon>
        <taxon>Dothideomycetes</taxon>
        <taxon>Dothideomycetes incertae sedis</taxon>
        <taxon>Zopfiaceae</taxon>
        <taxon>Zopfia</taxon>
    </lineage>
</organism>
<keyword evidence="1" id="KW-0472">Membrane</keyword>
<dbReference type="EMBL" id="ML994711">
    <property type="protein sequence ID" value="KAF2176268.1"/>
    <property type="molecule type" value="Genomic_DNA"/>
</dbReference>
<reference evidence="2" key="1">
    <citation type="journal article" date="2020" name="Stud. Mycol.">
        <title>101 Dothideomycetes genomes: a test case for predicting lifestyles and emergence of pathogens.</title>
        <authorList>
            <person name="Haridas S."/>
            <person name="Albert R."/>
            <person name="Binder M."/>
            <person name="Bloem J."/>
            <person name="Labutti K."/>
            <person name="Salamov A."/>
            <person name="Andreopoulos B."/>
            <person name="Baker S."/>
            <person name="Barry K."/>
            <person name="Bills G."/>
            <person name="Bluhm B."/>
            <person name="Cannon C."/>
            <person name="Castanera R."/>
            <person name="Culley D."/>
            <person name="Daum C."/>
            <person name="Ezra D."/>
            <person name="Gonzalez J."/>
            <person name="Henrissat B."/>
            <person name="Kuo A."/>
            <person name="Liang C."/>
            <person name="Lipzen A."/>
            <person name="Lutzoni F."/>
            <person name="Magnuson J."/>
            <person name="Mondo S."/>
            <person name="Nolan M."/>
            <person name="Ohm R."/>
            <person name="Pangilinan J."/>
            <person name="Park H.-J."/>
            <person name="Ramirez L."/>
            <person name="Alfaro M."/>
            <person name="Sun H."/>
            <person name="Tritt A."/>
            <person name="Yoshinaga Y."/>
            <person name="Zwiers L.-H."/>
            <person name="Turgeon B."/>
            <person name="Goodwin S."/>
            <person name="Spatafora J."/>
            <person name="Crous P."/>
            <person name="Grigoriev I."/>
        </authorList>
    </citation>
    <scope>NUCLEOTIDE SEQUENCE</scope>
    <source>
        <strain evidence="2">CBS 207.26</strain>
    </source>
</reference>
<gene>
    <name evidence="2" type="ORF">K469DRAFT_33604</name>
</gene>